<dbReference type="SUPFAM" id="SSF74653">
    <property type="entry name" value="TolA/TonB C-terminal domain"/>
    <property type="match status" value="1"/>
</dbReference>
<dbReference type="PRINTS" id="PR01217">
    <property type="entry name" value="PRICHEXTENSN"/>
</dbReference>
<dbReference type="OrthoDB" id="199162at2"/>
<dbReference type="AlphaFoldDB" id="A0A5E6MCM9"/>
<name>A0A5E6MCM9_9BACT</name>
<feature type="compositionally biased region" description="Basic and acidic residues" evidence="1">
    <location>
        <begin position="213"/>
        <end position="261"/>
    </location>
</feature>
<feature type="compositionally biased region" description="Low complexity" evidence="1">
    <location>
        <begin position="135"/>
        <end position="147"/>
    </location>
</feature>
<evidence type="ECO:0000313" key="4">
    <source>
        <dbReference type="Proteomes" id="UP000334923"/>
    </source>
</evidence>
<feature type="compositionally biased region" description="Basic and acidic residues" evidence="1">
    <location>
        <begin position="155"/>
        <end position="198"/>
    </location>
</feature>
<accession>A0A5E6MCM9</accession>
<keyword evidence="4" id="KW-1185">Reference proteome</keyword>
<evidence type="ECO:0000313" key="3">
    <source>
        <dbReference type="EMBL" id="VVM05531.1"/>
    </source>
</evidence>
<reference evidence="3 4" key="1">
    <citation type="submission" date="2019-09" db="EMBL/GenBank/DDBJ databases">
        <authorList>
            <person name="Cremers G."/>
        </authorList>
    </citation>
    <scope>NUCLEOTIDE SEQUENCE [LARGE SCALE GENOMIC DNA]</scope>
    <source>
        <strain evidence="3">4A</strain>
    </source>
</reference>
<feature type="compositionally biased region" description="Basic and acidic residues" evidence="1">
    <location>
        <begin position="65"/>
        <end position="74"/>
    </location>
</feature>
<dbReference type="Gene3D" id="3.30.1150.10">
    <property type="match status" value="1"/>
</dbReference>
<keyword evidence="2" id="KW-0472">Membrane</keyword>
<evidence type="ECO:0000256" key="2">
    <source>
        <dbReference type="SAM" id="Phobius"/>
    </source>
</evidence>
<gene>
    <name evidence="3" type="ORF">MAMT_00668</name>
</gene>
<dbReference type="EMBL" id="CABFVA020000024">
    <property type="protein sequence ID" value="VVM05531.1"/>
    <property type="molecule type" value="Genomic_DNA"/>
</dbReference>
<dbReference type="Proteomes" id="UP000334923">
    <property type="component" value="Unassembled WGS sequence"/>
</dbReference>
<feature type="transmembrane region" description="Helical" evidence="2">
    <location>
        <begin position="12"/>
        <end position="36"/>
    </location>
</feature>
<organism evidence="3 4">
    <name type="scientific">Methylacidimicrobium tartarophylax</name>
    <dbReference type="NCBI Taxonomy" id="1041768"/>
    <lineage>
        <taxon>Bacteria</taxon>
        <taxon>Pseudomonadati</taxon>
        <taxon>Verrucomicrobiota</taxon>
        <taxon>Methylacidimicrobium</taxon>
    </lineage>
</organism>
<feature type="region of interest" description="Disordered" evidence="1">
    <location>
        <begin position="64"/>
        <end position="279"/>
    </location>
</feature>
<feature type="compositionally biased region" description="Pro residues" evidence="1">
    <location>
        <begin position="263"/>
        <end position="274"/>
    </location>
</feature>
<feature type="compositionally biased region" description="Pro residues" evidence="1">
    <location>
        <begin position="119"/>
        <end position="134"/>
    </location>
</feature>
<proteinExistence type="predicted"/>
<evidence type="ECO:0000256" key="1">
    <source>
        <dbReference type="SAM" id="MobiDB-lite"/>
    </source>
</evidence>
<keyword evidence="2" id="KW-1133">Transmembrane helix</keyword>
<sequence length="399" mass="44413">MQTKVRSRIGGFLIVSLLLHLLLTFLFTSGISIHLFPSAPPPSPPPPSLTMLQMVSPDTFMPTEEWQKSDKIDPRTPLQSDRNTALRSERRDAQKDSPVPQMQGHPRSSMTYQDQPASRPSPPRPSGPSQPSRPQPQSQPSAQASPSKSTPVQKKSAEKPEKATEKPTEKPKQEEKKVVKEEAEAPKVADPRRPDVFPRDLPNAKPLLPFSPEKPKKPEDAASHKQGEKLAEETSQPEAKRPRPEDPTEESQQRPEQKLEPEATPPPAPPPSPASLPRHRMQLAGGRTAEIGPASPATRETELGRYKARMYRAIGSRWYLEVEQNMALLALGSVQVRFYVQSDGTIRNLQIVSEDGRTEVLRTISNDSVRLSAPFQPFSEGMKTQLGSGFWEEITFSIY</sequence>
<keyword evidence="2" id="KW-0812">Transmembrane</keyword>
<protein>
    <recommendedName>
        <fullName evidence="5">TonB C-terminal domain-containing protein</fullName>
    </recommendedName>
</protein>
<evidence type="ECO:0008006" key="5">
    <source>
        <dbReference type="Google" id="ProtNLM"/>
    </source>
</evidence>
<feature type="compositionally biased region" description="Polar residues" evidence="1">
    <location>
        <begin position="77"/>
        <end position="86"/>
    </location>
</feature>